<dbReference type="NCBIfam" id="TIGR00455">
    <property type="entry name" value="apsK"/>
    <property type="match status" value="1"/>
</dbReference>
<evidence type="ECO:0000313" key="6">
    <source>
        <dbReference type="EMBL" id="MPN01802.1"/>
    </source>
</evidence>
<dbReference type="GO" id="GO:0010134">
    <property type="term" value="P:sulfate assimilation via adenylyl sulfate reduction"/>
    <property type="evidence" value="ECO:0007669"/>
    <property type="project" value="TreeGrafter"/>
</dbReference>
<dbReference type="GO" id="GO:0004781">
    <property type="term" value="F:sulfate adenylyltransferase (ATP) activity"/>
    <property type="evidence" value="ECO:0007669"/>
    <property type="project" value="TreeGrafter"/>
</dbReference>
<dbReference type="GO" id="GO:0005737">
    <property type="term" value="C:cytoplasm"/>
    <property type="evidence" value="ECO:0007669"/>
    <property type="project" value="TreeGrafter"/>
</dbReference>
<dbReference type="GO" id="GO:0005524">
    <property type="term" value="F:ATP binding"/>
    <property type="evidence" value="ECO:0007669"/>
    <property type="project" value="InterPro"/>
</dbReference>
<evidence type="ECO:0000256" key="3">
    <source>
        <dbReference type="ARBA" id="ARBA00022741"/>
    </source>
</evidence>
<evidence type="ECO:0000256" key="4">
    <source>
        <dbReference type="ARBA" id="ARBA00022840"/>
    </source>
</evidence>
<accession>A0A645EKK7</accession>
<dbReference type="EC" id="2.7.1.25" evidence="1"/>
<feature type="domain" description="APS kinase" evidence="5">
    <location>
        <begin position="1"/>
        <end position="142"/>
    </location>
</feature>
<dbReference type="GO" id="GO:0004020">
    <property type="term" value="F:adenylylsulfate kinase activity"/>
    <property type="evidence" value="ECO:0007669"/>
    <property type="project" value="UniProtKB-EC"/>
</dbReference>
<keyword evidence="3" id="KW-0547">Nucleotide-binding</keyword>
<comment type="caution">
    <text evidence="6">The sequence shown here is derived from an EMBL/GenBank/DDBJ whole genome shotgun (WGS) entry which is preliminary data.</text>
</comment>
<keyword evidence="6" id="KW-0418">Kinase</keyword>
<dbReference type="SUPFAM" id="SSF52540">
    <property type="entry name" value="P-loop containing nucleoside triphosphate hydrolases"/>
    <property type="match status" value="1"/>
</dbReference>
<evidence type="ECO:0000259" key="5">
    <source>
        <dbReference type="Pfam" id="PF01583"/>
    </source>
</evidence>
<dbReference type="InterPro" id="IPR059117">
    <property type="entry name" value="APS_kinase_dom"/>
</dbReference>
<reference evidence="6" key="1">
    <citation type="submission" date="2019-08" db="EMBL/GenBank/DDBJ databases">
        <authorList>
            <person name="Kucharzyk K."/>
            <person name="Murdoch R.W."/>
            <person name="Higgins S."/>
            <person name="Loffler F."/>
        </authorList>
    </citation>
    <scope>NUCLEOTIDE SEQUENCE</scope>
</reference>
<evidence type="ECO:0000256" key="1">
    <source>
        <dbReference type="ARBA" id="ARBA00012121"/>
    </source>
</evidence>
<keyword evidence="2 6" id="KW-0808">Transferase</keyword>
<protein>
    <recommendedName>
        <fullName evidence="1">adenylyl-sulfate kinase</fullName>
        <ecNumber evidence="1">2.7.1.25</ecNumber>
    </recommendedName>
</protein>
<dbReference type="Gene3D" id="3.40.50.300">
    <property type="entry name" value="P-loop containing nucleotide triphosphate hydrolases"/>
    <property type="match status" value="1"/>
</dbReference>
<name>A0A645EKK7_9ZZZZ</name>
<dbReference type="AlphaFoldDB" id="A0A645EKK7"/>
<dbReference type="PANTHER" id="PTHR42700">
    <property type="entry name" value="SULFATE ADENYLYLTRANSFERASE"/>
    <property type="match status" value="1"/>
</dbReference>
<sequence length="168" mass="18607">MSGAGKSTLARGLEKRLFDAGVQTYVLDGDNVRGGLNQDLSFSAGGRRENIRRVGEVAKLFVDAGFVVITAFISPYANDRGRARELLELGDFAEVFVKCSLAACERRDVKGLYAKARQGIVRQFTGIDDVYEVPEKPELVINTEQYSVEECVDQLYNYVIANCRLADK</sequence>
<gene>
    <name evidence="6" type="primary">cysC_6</name>
    <name evidence="6" type="ORF">SDC9_149014</name>
</gene>
<proteinExistence type="predicted"/>
<keyword evidence="4" id="KW-0067">ATP-binding</keyword>
<dbReference type="CDD" id="cd02027">
    <property type="entry name" value="APSK"/>
    <property type="match status" value="1"/>
</dbReference>
<dbReference type="InterPro" id="IPR050512">
    <property type="entry name" value="Sulf_AdTrans/APS_kinase"/>
</dbReference>
<evidence type="ECO:0000256" key="2">
    <source>
        <dbReference type="ARBA" id="ARBA00022679"/>
    </source>
</evidence>
<dbReference type="EMBL" id="VSSQ01047784">
    <property type="protein sequence ID" value="MPN01802.1"/>
    <property type="molecule type" value="Genomic_DNA"/>
</dbReference>
<dbReference type="PANTHER" id="PTHR42700:SF1">
    <property type="entry name" value="SULFATE ADENYLYLTRANSFERASE"/>
    <property type="match status" value="1"/>
</dbReference>
<dbReference type="InterPro" id="IPR027417">
    <property type="entry name" value="P-loop_NTPase"/>
</dbReference>
<dbReference type="GO" id="GO:0019379">
    <property type="term" value="P:sulfate assimilation, phosphoadenylyl sulfate reduction by phosphoadenylyl-sulfate reductase (thioredoxin)"/>
    <property type="evidence" value="ECO:0007669"/>
    <property type="project" value="TreeGrafter"/>
</dbReference>
<organism evidence="6">
    <name type="scientific">bioreactor metagenome</name>
    <dbReference type="NCBI Taxonomy" id="1076179"/>
    <lineage>
        <taxon>unclassified sequences</taxon>
        <taxon>metagenomes</taxon>
        <taxon>ecological metagenomes</taxon>
    </lineage>
</organism>
<dbReference type="Pfam" id="PF01583">
    <property type="entry name" value="APS_kinase"/>
    <property type="match status" value="1"/>
</dbReference>
<dbReference type="NCBIfam" id="NF003013">
    <property type="entry name" value="PRK03846.1"/>
    <property type="match status" value="1"/>
</dbReference>
<dbReference type="InterPro" id="IPR002891">
    <property type="entry name" value="APS"/>
</dbReference>